<dbReference type="PROSITE" id="PS50181">
    <property type="entry name" value="FBOX"/>
    <property type="match status" value="1"/>
</dbReference>
<dbReference type="InterPro" id="IPR050232">
    <property type="entry name" value="FBL13/AtMIF1-like"/>
</dbReference>
<dbReference type="Pfam" id="PF00646">
    <property type="entry name" value="F-box"/>
    <property type="match status" value="1"/>
</dbReference>
<name>A0ABM0ZBC5_CAMSA</name>
<gene>
    <name evidence="3" type="primary">LOC104789139</name>
</gene>
<dbReference type="SMART" id="SM00256">
    <property type="entry name" value="FBOX"/>
    <property type="match status" value="1"/>
</dbReference>
<dbReference type="Pfam" id="PF08387">
    <property type="entry name" value="FBD"/>
    <property type="match status" value="1"/>
</dbReference>
<dbReference type="Gene3D" id="1.20.1280.50">
    <property type="match status" value="1"/>
</dbReference>
<dbReference type="InterPro" id="IPR006566">
    <property type="entry name" value="FBD"/>
</dbReference>
<dbReference type="RefSeq" id="XP_010513181.1">
    <property type="nucleotide sequence ID" value="XM_010514879.1"/>
</dbReference>
<reference evidence="2" key="1">
    <citation type="journal article" date="2014" name="Nat. Commun.">
        <title>The emerging biofuel crop Camelina sativa retains a highly undifferentiated hexaploid genome structure.</title>
        <authorList>
            <person name="Kagale S."/>
            <person name="Koh C."/>
            <person name="Nixon J."/>
            <person name="Bollina V."/>
            <person name="Clarke W.E."/>
            <person name="Tuteja R."/>
            <person name="Spillane C."/>
            <person name="Robinson S.J."/>
            <person name="Links M.G."/>
            <person name="Clarke C."/>
            <person name="Higgins E.E."/>
            <person name="Huebert T."/>
            <person name="Sharpe A.G."/>
            <person name="Parkin I.A."/>
        </authorList>
    </citation>
    <scope>NUCLEOTIDE SEQUENCE [LARGE SCALE GENOMIC DNA]</scope>
    <source>
        <strain evidence="2">cv. DH55</strain>
    </source>
</reference>
<dbReference type="PANTHER" id="PTHR31900">
    <property type="entry name" value="F-BOX/RNI SUPERFAMILY PROTEIN-RELATED"/>
    <property type="match status" value="1"/>
</dbReference>
<dbReference type="InterPro" id="IPR053781">
    <property type="entry name" value="F-box_AtFBL13-like"/>
</dbReference>
<dbReference type="SMART" id="SM00579">
    <property type="entry name" value="FBD"/>
    <property type="match status" value="1"/>
</dbReference>
<feature type="domain" description="F-box" evidence="1">
    <location>
        <begin position="4"/>
        <end position="52"/>
    </location>
</feature>
<reference evidence="3" key="2">
    <citation type="submission" date="2025-08" db="UniProtKB">
        <authorList>
            <consortium name="RefSeq"/>
        </authorList>
    </citation>
    <scope>IDENTIFICATION</scope>
    <source>
        <tissue evidence="3">Leaf</tissue>
    </source>
</reference>
<dbReference type="Proteomes" id="UP000694864">
    <property type="component" value="Chromosome 5"/>
</dbReference>
<organism evidence="2 3">
    <name type="scientific">Camelina sativa</name>
    <name type="common">False flax</name>
    <name type="synonym">Myagrum sativum</name>
    <dbReference type="NCBI Taxonomy" id="90675"/>
    <lineage>
        <taxon>Eukaryota</taxon>
        <taxon>Viridiplantae</taxon>
        <taxon>Streptophyta</taxon>
        <taxon>Embryophyta</taxon>
        <taxon>Tracheophyta</taxon>
        <taxon>Spermatophyta</taxon>
        <taxon>Magnoliopsida</taxon>
        <taxon>eudicotyledons</taxon>
        <taxon>Gunneridae</taxon>
        <taxon>Pentapetalae</taxon>
        <taxon>rosids</taxon>
        <taxon>malvids</taxon>
        <taxon>Brassicales</taxon>
        <taxon>Brassicaceae</taxon>
        <taxon>Camelineae</taxon>
        <taxon>Camelina</taxon>
    </lineage>
</organism>
<evidence type="ECO:0000259" key="1">
    <source>
        <dbReference type="PROSITE" id="PS50181"/>
    </source>
</evidence>
<dbReference type="CDD" id="cd22160">
    <property type="entry name" value="F-box_AtFBL13-like"/>
    <property type="match status" value="1"/>
</dbReference>
<protein>
    <submittedName>
        <fullName evidence="3">FBD-associated F-box protein At1g05080</fullName>
    </submittedName>
</protein>
<proteinExistence type="predicted"/>
<accession>A0ABM0ZBC5</accession>
<dbReference type="SUPFAM" id="SSF81383">
    <property type="entry name" value="F-box domain"/>
    <property type="match status" value="1"/>
</dbReference>
<dbReference type="PANTHER" id="PTHR31900:SF30">
    <property type="entry name" value="SUPERFAMILY PROTEIN, PUTATIVE-RELATED"/>
    <property type="match status" value="1"/>
</dbReference>
<dbReference type="InterPro" id="IPR036047">
    <property type="entry name" value="F-box-like_dom_sf"/>
</dbReference>
<evidence type="ECO:0000313" key="2">
    <source>
        <dbReference type="Proteomes" id="UP000694864"/>
    </source>
</evidence>
<dbReference type="InterPro" id="IPR001810">
    <property type="entry name" value="F-box_dom"/>
</dbReference>
<evidence type="ECO:0000313" key="3">
    <source>
        <dbReference type="RefSeq" id="XP_010513181.1"/>
    </source>
</evidence>
<keyword evidence="2" id="KW-1185">Reference proteome</keyword>
<sequence length="157" mass="18391">MIKEDRISELPDDVLAEILSLLETKEAVSTMVLSKRWRSLWPVLSQRMYSQLMYIKLKILFKIETTNSDFPLSFHPPVSVPECLSTHLEIFRWHGYGGQNAEKEILKYILASSKCLKRAFISIEPRGRRKDIRKNKMRRELESMPRASLSSKLLFYA</sequence>
<dbReference type="GeneID" id="104789139"/>